<dbReference type="Gene3D" id="3.40.630.30">
    <property type="match status" value="1"/>
</dbReference>
<dbReference type="AlphaFoldDB" id="A0NVD8"/>
<evidence type="ECO:0000313" key="5">
    <source>
        <dbReference type="Proteomes" id="UP000004848"/>
    </source>
</evidence>
<dbReference type="EMBL" id="AAUW01000010">
    <property type="protein sequence ID" value="EAV43405.1"/>
    <property type="molecule type" value="Genomic_DNA"/>
</dbReference>
<sequence length="180" mass="19746">MPPNAELRDATSADLDALAALSIEVWLDTYALDGIPDNHARHVLRTYSPQAFAGVLQDPDKRLIVCRTDAGLLGYLQLDLEAKPVQPGSGTVEIETLYVRRHHQGMGVGCKLLEAACRLVRQAGQPKFFLTVYEGNEKAIGFYKAQGLIEEGRWTFDFEGGSAPNLIMTRDLSDAGLKTD</sequence>
<dbReference type="PANTHER" id="PTHR43877">
    <property type="entry name" value="AMINOALKYLPHOSPHONATE N-ACETYLTRANSFERASE-RELATED-RELATED"/>
    <property type="match status" value="1"/>
</dbReference>
<evidence type="ECO:0000313" key="4">
    <source>
        <dbReference type="EMBL" id="EAV43405.1"/>
    </source>
</evidence>
<accession>A0NVD8</accession>
<reference evidence="4 5" key="1">
    <citation type="submission" date="2006-05" db="EMBL/GenBank/DDBJ databases">
        <authorList>
            <person name="King G."/>
            <person name="Ferriera S."/>
            <person name="Johnson J."/>
            <person name="Kravitz S."/>
            <person name="Beeson K."/>
            <person name="Sutton G."/>
            <person name="Rogers Y.-H."/>
            <person name="Friedman R."/>
            <person name="Frazier M."/>
            <person name="Venter J.C."/>
        </authorList>
    </citation>
    <scope>NUCLEOTIDE SEQUENCE [LARGE SCALE GENOMIC DNA]</scope>
    <source>
        <strain evidence="5">ATCC 25650 / DSM 13394 / JCM 20685 / NBRC 16684 / NCIMB 2208 / IAM 12614 / B1</strain>
    </source>
</reference>
<dbReference type="Proteomes" id="UP000004848">
    <property type="component" value="Unassembled WGS sequence"/>
</dbReference>
<protein>
    <submittedName>
        <fullName evidence="4">Transcriptional repressor of sporulation, septation and degradative enzyme</fullName>
    </submittedName>
</protein>
<dbReference type="InterPro" id="IPR016181">
    <property type="entry name" value="Acyl_CoA_acyltransferase"/>
</dbReference>
<dbReference type="SUPFAM" id="SSF55729">
    <property type="entry name" value="Acyl-CoA N-acyltransferases (Nat)"/>
    <property type="match status" value="1"/>
</dbReference>
<keyword evidence="2" id="KW-0012">Acyltransferase</keyword>
<proteinExistence type="predicted"/>
<dbReference type="CDD" id="cd04301">
    <property type="entry name" value="NAT_SF"/>
    <property type="match status" value="1"/>
</dbReference>
<dbReference type="InterPro" id="IPR050832">
    <property type="entry name" value="Bact_Acetyltransf"/>
</dbReference>
<feature type="domain" description="N-acetyltransferase" evidence="3">
    <location>
        <begin position="5"/>
        <end position="173"/>
    </location>
</feature>
<keyword evidence="1" id="KW-0808">Transferase</keyword>
<gene>
    <name evidence="4" type="ORF">SIAM614_06463</name>
</gene>
<dbReference type="PANTHER" id="PTHR43877:SF2">
    <property type="entry name" value="AMINOALKYLPHOSPHONATE N-ACETYLTRANSFERASE-RELATED"/>
    <property type="match status" value="1"/>
</dbReference>
<name>A0NVD8_ROSAI</name>
<dbReference type="eggNOG" id="COG0456">
    <property type="taxonomic scope" value="Bacteria"/>
</dbReference>
<evidence type="ECO:0000256" key="2">
    <source>
        <dbReference type="ARBA" id="ARBA00023315"/>
    </source>
</evidence>
<evidence type="ECO:0000259" key="3">
    <source>
        <dbReference type="PROSITE" id="PS51186"/>
    </source>
</evidence>
<dbReference type="InterPro" id="IPR000182">
    <property type="entry name" value="GNAT_dom"/>
</dbReference>
<dbReference type="PROSITE" id="PS51186">
    <property type="entry name" value="GNAT"/>
    <property type="match status" value="1"/>
</dbReference>
<comment type="caution">
    <text evidence="4">The sequence shown here is derived from an EMBL/GenBank/DDBJ whole genome shotgun (WGS) entry which is preliminary data.</text>
</comment>
<dbReference type="GO" id="GO:0016747">
    <property type="term" value="F:acyltransferase activity, transferring groups other than amino-acyl groups"/>
    <property type="evidence" value="ECO:0007669"/>
    <property type="project" value="InterPro"/>
</dbReference>
<dbReference type="Pfam" id="PF00583">
    <property type="entry name" value="Acetyltransf_1"/>
    <property type="match status" value="1"/>
</dbReference>
<evidence type="ECO:0000256" key="1">
    <source>
        <dbReference type="ARBA" id="ARBA00022679"/>
    </source>
</evidence>
<organism evidence="4 5">
    <name type="scientific">Roseibium aggregatum (strain ATCC 25650 / DSM 13394 / JCM 20685 / NBRC 16684 / NCIMB 2208 / IAM 12614 / B1)</name>
    <name type="common">Stappia aggregata</name>
    <dbReference type="NCBI Taxonomy" id="384765"/>
    <lineage>
        <taxon>Bacteria</taxon>
        <taxon>Pseudomonadati</taxon>
        <taxon>Pseudomonadota</taxon>
        <taxon>Alphaproteobacteria</taxon>
        <taxon>Hyphomicrobiales</taxon>
        <taxon>Stappiaceae</taxon>
        <taxon>Roseibium</taxon>
    </lineage>
</organism>